<dbReference type="EMBL" id="CP117417">
    <property type="protein sequence ID" value="WCT78000.1"/>
    <property type="molecule type" value="Genomic_DNA"/>
</dbReference>
<evidence type="ECO:0000256" key="6">
    <source>
        <dbReference type="ARBA" id="ARBA00022989"/>
    </source>
</evidence>
<feature type="transmembrane region" description="Helical" evidence="8">
    <location>
        <begin position="6"/>
        <end position="28"/>
    </location>
</feature>
<dbReference type="InterPro" id="IPR009908">
    <property type="entry name" value="Methylamine_util_MauE"/>
</dbReference>
<accession>A0ABY7TYP2</accession>
<keyword evidence="5 8" id="KW-0812">Transmembrane</keyword>
<keyword evidence="11" id="KW-1185">Reference proteome</keyword>
<evidence type="ECO:0000259" key="9">
    <source>
        <dbReference type="Pfam" id="PF07291"/>
    </source>
</evidence>
<keyword evidence="6 8" id="KW-1133">Transmembrane helix</keyword>
<comment type="subcellular location">
    <subcellularLocation>
        <location evidence="2">Membrane</location>
        <topology evidence="2">Multi-pass membrane protein</topology>
    </subcellularLocation>
</comment>
<evidence type="ECO:0000313" key="11">
    <source>
        <dbReference type="Proteomes" id="UP001218231"/>
    </source>
</evidence>
<evidence type="ECO:0000256" key="2">
    <source>
        <dbReference type="ARBA" id="ARBA00004141"/>
    </source>
</evidence>
<feature type="transmembrane region" description="Helical" evidence="8">
    <location>
        <begin position="79"/>
        <end position="99"/>
    </location>
</feature>
<evidence type="ECO:0000256" key="1">
    <source>
        <dbReference type="ARBA" id="ARBA00003475"/>
    </source>
</evidence>
<name>A0ABY7TYP2_9SPHN</name>
<feature type="transmembrane region" description="Helical" evidence="8">
    <location>
        <begin position="147"/>
        <end position="167"/>
    </location>
</feature>
<evidence type="ECO:0000256" key="3">
    <source>
        <dbReference type="ARBA" id="ARBA00004856"/>
    </source>
</evidence>
<sequence>MAALLATMLLGFGIGAGLIFAFAGLSHWRHRRLLVGVVGNYRLLPDGLIAPVAGLLPWAEMALGLALVSAAFSPLLGRAGALAGGGVLLLFGWAMAVNLRRGRGFIDCGCGHAELRQPLSWMLVARNLVLALPLLAFAAIGPVLPDGMALIAAMVAGLAVWLGYHLFNALAALQSSPLSASLHPIRLPTRR</sequence>
<evidence type="ECO:0000256" key="5">
    <source>
        <dbReference type="ARBA" id="ARBA00022692"/>
    </source>
</evidence>
<feature type="transmembrane region" description="Helical" evidence="8">
    <location>
        <begin position="119"/>
        <end position="141"/>
    </location>
</feature>
<comment type="function">
    <text evidence="1">May be specifically involved in the processing, transport, and/or maturation of the MADH beta-subunit.</text>
</comment>
<gene>
    <name evidence="10" type="ORF">PQ457_03220</name>
</gene>
<keyword evidence="7 8" id="KW-0472">Membrane</keyword>
<feature type="domain" description="Methylamine utilisation protein MauE" evidence="9">
    <location>
        <begin position="9"/>
        <end position="136"/>
    </location>
</feature>
<evidence type="ECO:0000256" key="8">
    <source>
        <dbReference type="SAM" id="Phobius"/>
    </source>
</evidence>
<organism evidence="10 11">
    <name type="scientific">Novosphingobium humi</name>
    <dbReference type="NCBI Taxonomy" id="2282397"/>
    <lineage>
        <taxon>Bacteria</taxon>
        <taxon>Pseudomonadati</taxon>
        <taxon>Pseudomonadota</taxon>
        <taxon>Alphaproteobacteria</taxon>
        <taxon>Sphingomonadales</taxon>
        <taxon>Sphingomonadaceae</taxon>
        <taxon>Novosphingobium</taxon>
    </lineage>
</organism>
<proteinExistence type="predicted"/>
<evidence type="ECO:0000256" key="4">
    <source>
        <dbReference type="ARBA" id="ARBA00019078"/>
    </source>
</evidence>
<evidence type="ECO:0000313" key="10">
    <source>
        <dbReference type="EMBL" id="WCT78000.1"/>
    </source>
</evidence>
<comment type="pathway">
    <text evidence="3">One-carbon metabolism; methylamine degradation.</text>
</comment>
<protein>
    <recommendedName>
        <fullName evidence="4">Methylamine utilization protein MauE</fullName>
    </recommendedName>
</protein>
<evidence type="ECO:0000256" key="7">
    <source>
        <dbReference type="ARBA" id="ARBA00023136"/>
    </source>
</evidence>
<dbReference type="Proteomes" id="UP001218231">
    <property type="component" value="Chromosome"/>
</dbReference>
<dbReference type="Pfam" id="PF07291">
    <property type="entry name" value="MauE"/>
    <property type="match status" value="1"/>
</dbReference>
<reference evidence="10 11" key="1">
    <citation type="submission" date="2023-02" db="EMBL/GenBank/DDBJ databases">
        <title>Genome sequence of Novosphingobium humi KACC 19094.</title>
        <authorList>
            <person name="Kim S."/>
            <person name="Heo J."/>
            <person name="Kwon S.-W."/>
        </authorList>
    </citation>
    <scope>NUCLEOTIDE SEQUENCE [LARGE SCALE GENOMIC DNA]</scope>
    <source>
        <strain evidence="10 11">KACC 19094</strain>
    </source>
</reference>
<dbReference type="RefSeq" id="WP_273618348.1">
    <property type="nucleotide sequence ID" value="NZ_CP117417.1"/>
</dbReference>